<dbReference type="RefSeq" id="WP_085497637.1">
    <property type="nucleotide sequence ID" value="NZ_FXAO01000003.1"/>
</dbReference>
<reference evidence="2" key="1">
    <citation type="submission" date="2017-04" db="EMBL/GenBank/DDBJ databases">
        <authorList>
            <person name="Varghese N."/>
            <person name="Submissions S."/>
        </authorList>
    </citation>
    <scope>NUCLEOTIDE SEQUENCE [LARGE SCALE GENOMIC DNA]</scope>
    <source>
        <strain evidence="2">DSM 19835</strain>
    </source>
</reference>
<gene>
    <name evidence="1" type="ORF">SAMN03080602_01459</name>
</gene>
<evidence type="ECO:0000313" key="2">
    <source>
        <dbReference type="Proteomes" id="UP000193420"/>
    </source>
</evidence>
<protein>
    <submittedName>
        <fullName evidence="1">Uncharacterized protein</fullName>
    </submittedName>
</protein>
<keyword evidence="2" id="KW-1185">Reference proteome</keyword>
<sequence length="59" mass="6863">MSIKRLREKIESSELKTNNIKPFVFKRDGKYFTNAHGGTEVKKSIVDEHKLVVVRFGKK</sequence>
<dbReference type="Proteomes" id="UP000193420">
    <property type="component" value="Unassembled WGS sequence"/>
</dbReference>
<dbReference type="OrthoDB" id="9965807at2"/>
<dbReference type="EMBL" id="FXAO01000003">
    <property type="protein sequence ID" value="SMG23601.1"/>
    <property type="molecule type" value="Genomic_DNA"/>
</dbReference>
<dbReference type="STRING" id="188872.SAMN03080602_01459"/>
<proteinExistence type="predicted"/>
<organism evidence="1 2">
    <name type="scientific">Arenibacter troitsensis</name>
    <dbReference type="NCBI Taxonomy" id="188872"/>
    <lineage>
        <taxon>Bacteria</taxon>
        <taxon>Pseudomonadati</taxon>
        <taxon>Bacteroidota</taxon>
        <taxon>Flavobacteriia</taxon>
        <taxon>Flavobacteriales</taxon>
        <taxon>Flavobacteriaceae</taxon>
        <taxon>Arenibacter</taxon>
    </lineage>
</organism>
<evidence type="ECO:0000313" key="1">
    <source>
        <dbReference type="EMBL" id="SMG23601.1"/>
    </source>
</evidence>
<dbReference type="AlphaFoldDB" id="A0A1X7J7W4"/>
<accession>A0A1X7J7W4</accession>
<name>A0A1X7J7W4_9FLAO</name>